<comment type="caution">
    <text evidence="1">The sequence shown here is derived from an EMBL/GenBank/DDBJ whole genome shotgun (WGS) entry which is preliminary data.</text>
</comment>
<accession>A0ABQ9XN73</accession>
<protein>
    <submittedName>
        <fullName evidence="1">Uncharacterized protein</fullName>
    </submittedName>
</protein>
<evidence type="ECO:0000313" key="2">
    <source>
        <dbReference type="Proteomes" id="UP001281761"/>
    </source>
</evidence>
<organism evidence="1 2">
    <name type="scientific">Blattamonas nauphoetae</name>
    <dbReference type="NCBI Taxonomy" id="2049346"/>
    <lineage>
        <taxon>Eukaryota</taxon>
        <taxon>Metamonada</taxon>
        <taxon>Preaxostyla</taxon>
        <taxon>Oxymonadida</taxon>
        <taxon>Blattamonas</taxon>
    </lineage>
</organism>
<sequence>MLDSRSWLILLPHSLSHCHFPDIRMVAEEPLRDNADRQDKRHNRLCRYETTFKSEQLIWRLPHSYPHLLPHIQPPQRRVSSHPTHREIAENVVFTDIACRAWNLFDPNDLKSQSLTFQVQLRESLSGLLDTCSDRNRTIDGTISFECLMETAEWFVRHISGSSVFALSSGGQREEWLS</sequence>
<name>A0ABQ9XN73_9EUKA</name>
<dbReference type="Proteomes" id="UP001281761">
    <property type="component" value="Unassembled WGS sequence"/>
</dbReference>
<dbReference type="EMBL" id="JARBJD010000085">
    <property type="protein sequence ID" value="KAK2953871.1"/>
    <property type="molecule type" value="Genomic_DNA"/>
</dbReference>
<evidence type="ECO:0000313" key="1">
    <source>
        <dbReference type="EMBL" id="KAK2953871.1"/>
    </source>
</evidence>
<reference evidence="1 2" key="1">
    <citation type="journal article" date="2022" name="bioRxiv">
        <title>Genomics of Preaxostyla Flagellates Illuminates Evolutionary Transitions and the Path Towards Mitochondrial Loss.</title>
        <authorList>
            <person name="Novak L.V.F."/>
            <person name="Treitli S.C."/>
            <person name="Pyrih J."/>
            <person name="Halakuc P."/>
            <person name="Pipaliya S.V."/>
            <person name="Vacek V."/>
            <person name="Brzon O."/>
            <person name="Soukal P."/>
            <person name="Eme L."/>
            <person name="Dacks J.B."/>
            <person name="Karnkowska A."/>
            <person name="Elias M."/>
            <person name="Hampl V."/>
        </authorList>
    </citation>
    <scope>NUCLEOTIDE SEQUENCE [LARGE SCALE GENOMIC DNA]</scope>
    <source>
        <strain evidence="1">NAU3</strain>
        <tissue evidence="1">Gut</tissue>
    </source>
</reference>
<gene>
    <name evidence="1" type="ORF">BLNAU_11131</name>
</gene>
<proteinExistence type="predicted"/>
<keyword evidence="2" id="KW-1185">Reference proteome</keyword>